<feature type="region of interest" description="Disordered" evidence="1">
    <location>
        <begin position="1"/>
        <end position="85"/>
    </location>
</feature>
<keyword evidence="3" id="KW-1185">Reference proteome</keyword>
<proteinExistence type="predicted"/>
<organism evidence="2 3">
    <name type="scientific">Cuscuta campestris</name>
    <dbReference type="NCBI Taxonomy" id="132261"/>
    <lineage>
        <taxon>Eukaryota</taxon>
        <taxon>Viridiplantae</taxon>
        <taxon>Streptophyta</taxon>
        <taxon>Embryophyta</taxon>
        <taxon>Tracheophyta</taxon>
        <taxon>Spermatophyta</taxon>
        <taxon>Magnoliopsida</taxon>
        <taxon>eudicotyledons</taxon>
        <taxon>Gunneridae</taxon>
        <taxon>Pentapetalae</taxon>
        <taxon>asterids</taxon>
        <taxon>lamiids</taxon>
        <taxon>Solanales</taxon>
        <taxon>Convolvulaceae</taxon>
        <taxon>Cuscuteae</taxon>
        <taxon>Cuscuta</taxon>
        <taxon>Cuscuta subgen. Grammica</taxon>
        <taxon>Cuscuta sect. Cleistogrammica</taxon>
    </lineage>
</organism>
<evidence type="ECO:0000313" key="2">
    <source>
        <dbReference type="EMBL" id="VFQ60124.1"/>
    </source>
</evidence>
<name>A0A484K8J5_9ASTE</name>
<reference evidence="2 3" key="1">
    <citation type="submission" date="2018-04" db="EMBL/GenBank/DDBJ databases">
        <authorList>
            <person name="Vogel A."/>
        </authorList>
    </citation>
    <scope>NUCLEOTIDE SEQUENCE [LARGE SCALE GENOMIC DNA]</scope>
</reference>
<dbReference type="AlphaFoldDB" id="A0A484K8J5"/>
<dbReference type="EMBL" id="OOIL02000104">
    <property type="protein sequence ID" value="VFQ60124.1"/>
    <property type="molecule type" value="Genomic_DNA"/>
</dbReference>
<sequence>MSVFNKNRSGCREHHRKSSTGVGTILDGGGGGKDEAAGGGEGGINTNGRIEGGDDDRKGNGKRVSLLRLRKLKKSVQRNKERNSAVVPRSFGTVASSSSGGNCCLCLRFPRPADLSSDSQSSDPNSPDFSHELLSSLIEKNDFYSKECNPHLDVQFPPS</sequence>
<evidence type="ECO:0000313" key="3">
    <source>
        <dbReference type="Proteomes" id="UP000595140"/>
    </source>
</evidence>
<dbReference type="PANTHER" id="PTHR35123:SF2">
    <property type="entry name" value="UBIQUITIN CARBOXYL-TERMINAL HYDROLASE-LIKE PROTEIN"/>
    <property type="match status" value="1"/>
</dbReference>
<protein>
    <submittedName>
        <fullName evidence="2">Uncharacterized protein</fullName>
    </submittedName>
</protein>
<feature type="compositionally biased region" description="Basic residues" evidence="1">
    <location>
        <begin position="68"/>
        <end position="77"/>
    </location>
</feature>
<dbReference type="PANTHER" id="PTHR35123">
    <property type="entry name" value="OS07G0633900 PROTEIN-RELATED"/>
    <property type="match status" value="1"/>
</dbReference>
<gene>
    <name evidence="2" type="ORF">CCAM_LOCUS1900</name>
</gene>
<dbReference type="Proteomes" id="UP000595140">
    <property type="component" value="Unassembled WGS sequence"/>
</dbReference>
<evidence type="ECO:0000256" key="1">
    <source>
        <dbReference type="SAM" id="MobiDB-lite"/>
    </source>
</evidence>
<accession>A0A484K8J5</accession>
<feature type="compositionally biased region" description="Gly residues" evidence="1">
    <location>
        <begin position="26"/>
        <end position="45"/>
    </location>
</feature>